<dbReference type="EMBL" id="GL377575">
    <property type="protein sequence ID" value="EFJ30333.1"/>
    <property type="molecule type" value="Genomic_DNA"/>
</dbReference>
<name>D8RAJ3_SELML</name>
<dbReference type="AlphaFoldDB" id="D8RAJ3"/>
<proteinExistence type="predicted"/>
<evidence type="ECO:0000313" key="1">
    <source>
        <dbReference type="EMBL" id="EFJ30333.1"/>
    </source>
</evidence>
<reference evidence="1 2" key="1">
    <citation type="journal article" date="2011" name="Science">
        <title>The Selaginella genome identifies genetic changes associated with the evolution of vascular plants.</title>
        <authorList>
            <person name="Banks J.A."/>
            <person name="Nishiyama T."/>
            <person name="Hasebe M."/>
            <person name="Bowman J.L."/>
            <person name="Gribskov M."/>
            <person name="dePamphilis C."/>
            <person name="Albert V.A."/>
            <person name="Aono N."/>
            <person name="Aoyama T."/>
            <person name="Ambrose B.A."/>
            <person name="Ashton N.W."/>
            <person name="Axtell M.J."/>
            <person name="Barker E."/>
            <person name="Barker M.S."/>
            <person name="Bennetzen J.L."/>
            <person name="Bonawitz N.D."/>
            <person name="Chapple C."/>
            <person name="Cheng C."/>
            <person name="Correa L.G."/>
            <person name="Dacre M."/>
            <person name="DeBarry J."/>
            <person name="Dreyer I."/>
            <person name="Elias M."/>
            <person name="Engstrom E.M."/>
            <person name="Estelle M."/>
            <person name="Feng L."/>
            <person name="Finet C."/>
            <person name="Floyd S.K."/>
            <person name="Frommer W.B."/>
            <person name="Fujita T."/>
            <person name="Gramzow L."/>
            <person name="Gutensohn M."/>
            <person name="Harholt J."/>
            <person name="Hattori M."/>
            <person name="Heyl A."/>
            <person name="Hirai T."/>
            <person name="Hiwatashi Y."/>
            <person name="Ishikawa M."/>
            <person name="Iwata M."/>
            <person name="Karol K.G."/>
            <person name="Koehler B."/>
            <person name="Kolukisaoglu U."/>
            <person name="Kubo M."/>
            <person name="Kurata T."/>
            <person name="Lalonde S."/>
            <person name="Li K."/>
            <person name="Li Y."/>
            <person name="Litt A."/>
            <person name="Lyons E."/>
            <person name="Manning G."/>
            <person name="Maruyama T."/>
            <person name="Michael T.P."/>
            <person name="Mikami K."/>
            <person name="Miyazaki S."/>
            <person name="Morinaga S."/>
            <person name="Murata T."/>
            <person name="Mueller-Roeber B."/>
            <person name="Nelson D.R."/>
            <person name="Obara M."/>
            <person name="Oguri Y."/>
            <person name="Olmstead R.G."/>
            <person name="Onodera N."/>
            <person name="Petersen B.L."/>
            <person name="Pils B."/>
            <person name="Prigge M."/>
            <person name="Rensing S.A."/>
            <person name="Riano-Pachon D.M."/>
            <person name="Roberts A.W."/>
            <person name="Sato Y."/>
            <person name="Scheller H.V."/>
            <person name="Schulz B."/>
            <person name="Schulz C."/>
            <person name="Shakirov E.V."/>
            <person name="Shibagaki N."/>
            <person name="Shinohara N."/>
            <person name="Shippen D.E."/>
            <person name="Soerensen I."/>
            <person name="Sotooka R."/>
            <person name="Sugimoto N."/>
            <person name="Sugita M."/>
            <person name="Sumikawa N."/>
            <person name="Tanurdzic M."/>
            <person name="Theissen G."/>
            <person name="Ulvskov P."/>
            <person name="Wakazuki S."/>
            <person name="Weng J.K."/>
            <person name="Willats W.W."/>
            <person name="Wipf D."/>
            <person name="Wolf P.G."/>
            <person name="Yang L."/>
            <person name="Zimmer A.D."/>
            <person name="Zhu Q."/>
            <person name="Mitros T."/>
            <person name="Hellsten U."/>
            <person name="Loque D."/>
            <person name="Otillar R."/>
            <person name="Salamov A."/>
            <person name="Schmutz J."/>
            <person name="Shapiro H."/>
            <person name="Lindquist E."/>
            <person name="Lucas S."/>
            <person name="Rokhsar D."/>
            <person name="Grigoriev I.V."/>
        </authorList>
    </citation>
    <scope>NUCLEOTIDE SEQUENCE [LARGE SCALE GENOMIC DNA]</scope>
</reference>
<gene>
    <name evidence="1" type="ORF">SELMODRAFT_409155</name>
</gene>
<organism evidence="2">
    <name type="scientific">Selaginella moellendorffii</name>
    <name type="common">Spikemoss</name>
    <dbReference type="NCBI Taxonomy" id="88036"/>
    <lineage>
        <taxon>Eukaryota</taxon>
        <taxon>Viridiplantae</taxon>
        <taxon>Streptophyta</taxon>
        <taxon>Embryophyta</taxon>
        <taxon>Tracheophyta</taxon>
        <taxon>Lycopodiopsida</taxon>
        <taxon>Selaginellales</taxon>
        <taxon>Selaginellaceae</taxon>
        <taxon>Selaginella</taxon>
    </lineage>
</organism>
<protein>
    <submittedName>
        <fullName evidence="1">Uncharacterized protein</fullName>
    </submittedName>
</protein>
<dbReference type="Proteomes" id="UP000001514">
    <property type="component" value="Unassembled WGS sequence"/>
</dbReference>
<evidence type="ECO:0000313" key="2">
    <source>
        <dbReference type="Proteomes" id="UP000001514"/>
    </source>
</evidence>
<keyword evidence="2" id="KW-1185">Reference proteome</keyword>
<dbReference type="HOGENOM" id="CLU_1172365_0_0_1"/>
<dbReference type="KEGG" id="smo:SELMODRAFT_409155"/>
<accession>D8RAJ3</accession>
<dbReference type="InParanoid" id="D8RAJ3"/>
<dbReference type="Gramene" id="EFJ30333">
    <property type="protein sequence ID" value="EFJ30333"/>
    <property type="gene ID" value="SELMODRAFT_409155"/>
</dbReference>
<sequence length="237" mass="27723">MACDSHVSLFEFEFLNCGANYCEANIESYRSAADSMKTCFISYDTAAETNVLYAAQVKRKLNDLLTLYYCTRDFTKRRTHAHVDRVYHVSQSKESANTQRHDVWEMRKLGRYDILWIPLYEPGAKQANRSWLLTEQVFKADGTPDVLLLTRMSDEMFTERFISRQQSTVVDMPVQSNIRTVLIHCERSRKRQLERVERLESKPEANLLDSDGEKRELRNFELTGSTKHYFFTGEGLF</sequence>